<dbReference type="AlphaFoldDB" id="A0A2M7V265"/>
<organism evidence="3 4">
    <name type="scientific">Candidatus Magasanikbacteria bacterium CG_4_10_14_0_2_um_filter_41_31</name>
    <dbReference type="NCBI Taxonomy" id="1974639"/>
    <lineage>
        <taxon>Bacteria</taxon>
        <taxon>Candidatus Magasanikiibacteriota</taxon>
    </lineage>
</organism>
<dbReference type="SUPFAM" id="SSF82771">
    <property type="entry name" value="GIY-YIG endonuclease"/>
    <property type="match status" value="1"/>
</dbReference>
<evidence type="ECO:0000259" key="2">
    <source>
        <dbReference type="PROSITE" id="PS50164"/>
    </source>
</evidence>
<dbReference type="Gene3D" id="3.40.1440.10">
    <property type="entry name" value="GIY-YIG endonuclease"/>
    <property type="match status" value="1"/>
</dbReference>
<dbReference type="Proteomes" id="UP000230078">
    <property type="component" value="Unassembled WGS sequence"/>
</dbReference>
<dbReference type="CDD" id="cd10449">
    <property type="entry name" value="GIY-YIG_SLX1_like"/>
    <property type="match status" value="1"/>
</dbReference>
<comment type="similarity">
    <text evidence="1">Belongs to the UPF0213 family.</text>
</comment>
<dbReference type="Pfam" id="PF01541">
    <property type="entry name" value="GIY-YIG"/>
    <property type="match status" value="1"/>
</dbReference>
<dbReference type="InterPro" id="IPR050190">
    <property type="entry name" value="UPF0213_domain"/>
</dbReference>
<evidence type="ECO:0000256" key="1">
    <source>
        <dbReference type="ARBA" id="ARBA00007435"/>
    </source>
</evidence>
<dbReference type="PANTHER" id="PTHR34477">
    <property type="entry name" value="UPF0213 PROTEIN YHBQ"/>
    <property type="match status" value="1"/>
</dbReference>
<sequence length="92" mass="11053">MYYVYILYSKKLDKRYIGFTKNLIERRKQHNQKETTFTKTGAPWQLIYYEVFRSKKDAMEEEKFLKSGKGRERISFLLKDTLQNIRIGSSTG</sequence>
<dbReference type="PROSITE" id="PS50164">
    <property type="entry name" value="GIY_YIG"/>
    <property type="match status" value="1"/>
</dbReference>
<reference evidence="4" key="1">
    <citation type="submission" date="2017-09" db="EMBL/GenBank/DDBJ databases">
        <title>Depth-based differentiation of microbial function through sediment-hosted aquifers and enrichment of novel symbionts in the deep terrestrial subsurface.</title>
        <authorList>
            <person name="Probst A.J."/>
            <person name="Ladd B."/>
            <person name="Jarett J.K."/>
            <person name="Geller-Mcgrath D.E."/>
            <person name="Sieber C.M.K."/>
            <person name="Emerson J.B."/>
            <person name="Anantharaman K."/>
            <person name="Thomas B.C."/>
            <person name="Malmstrom R."/>
            <person name="Stieglmeier M."/>
            <person name="Klingl A."/>
            <person name="Woyke T."/>
            <person name="Ryan C.M."/>
            <person name="Banfield J.F."/>
        </authorList>
    </citation>
    <scope>NUCLEOTIDE SEQUENCE [LARGE SCALE GENOMIC DNA]</scope>
</reference>
<proteinExistence type="inferred from homology"/>
<dbReference type="EMBL" id="PFPI01000058">
    <property type="protein sequence ID" value="PIZ92502.1"/>
    <property type="molecule type" value="Genomic_DNA"/>
</dbReference>
<evidence type="ECO:0000313" key="3">
    <source>
        <dbReference type="EMBL" id="PIZ92502.1"/>
    </source>
</evidence>
<protein>
    <recommendedName>
        <fullName evidence="2">GIY-YIG domain-containing protein</fullName>
    </recommendedName>
</protein>
<evidence type="ECO:0000313" key="4">
    <source>
        <dbReference type="Proteomes" id="UP000230078"/>
    </source>
</evidence>
<accession>A0A2M7V265</accession>
<name>A0A2M7V265_9BACT</name>
<dbReference type="InterPro" id="IPR000305">
    <property type="entry name" value="GIY-YIG_endonuc"/>
</dbReference>
<dbReference type="PANTHER" id="PTHR34477:SF5">
    <property type="entry name" value="BSL5627 PROTEIN"/>
    <property type="match status" value="1"/>
</dbReference>
<feature type="domain" description="GIY-YIG" evidence="2">
    <location>
        <begin position="1"/>
        <end position="78"/>
    </location>
</feature>
<gene>
    <name evidence="3" type="ORF">COX83_04135</name>
</gene>
<comment type="caution">
    <text evidence="3">The sequence shown here is derived from an EMBL/GenBank/DDBJ whole genome shotgun (WGS) entry which is preliminary data.</text>
</comment>
<dbReference type="InterPro" id="IPR035901">
    <property type="entry name" value="GIY-YIG_endonuc_sf"/>
</dbReference>